<accession>K8FAD2</accession>
<feature type="compositionally biased region" description="Acidic residues" evidence="3">
    <location>
        <begin position="404"/>
        <end position="420"/>
    </location>
</feature>
<dbReference type="eggNOG" id="KOG1128">
    <property type="taxonomic scope" value="Eukaryota"/>
</dbReference>
<feature type="region of interest" description="Disordered" evidence="3">
    <location>
        <begin position="883"/>
        <end position="907"/>
    </location>
</feature>
<dbReference type="SMART" id="SM00028">
    <property type="entry name" value="TPR"/>
    <property type="match status" value="4"/>
</dbReference>
<dbReference type="KEGG" id="bpg:Bathy11g01930"/>
<evidence type="ECO:0000256" key="3">
    <source>
        <dbReference type="SAM" id="MobiDB-lite"/>
    </source>
</evidence>
<evidence type="ECO:0000256" key="1">
    <source>
        <dbReference type="ARBA" id="ARBA00022737"/>
    </source>
</evidence>
<dbReference type="PANTHER" id="PTHR16193:SF0">
    <property type="entry name" value="TETRATRICOPEPTIDE REPEAT PROTEIN 27"/>
    <property type="match status" value="1"/>
</dbReference>
<dbReference type="Proteomes" id="UP000198341">
    <property type="component" value="Chromosome 11"/>
</dbReference>
<gene>
    <name evidence="4" type="ordered locus">Bathy11g01930</name>
</gene>
<dbReference type="InterPro" id="IPR044244">
    <property type="entry name" value="TTC27/Emw1"/>
</dbReference>
<dbReference type="RefSeq" id="XP_007510228.1">
    <property type="nucleotide sequence ID" value="XM_007510166.1"/>
</dbReference>
<keyword evidence="2" id="KW-0802">TPR repeat</keyword>
<proteinExistence type="predicted"/>
<dbReference type="STRING" id="41875.K8FAD2"/>
<evidence type="ECO:0000313" key="4">
    <source>
        <dbReference type="EMBL" id="CCO18573.1"/>
    </source>
</evidence>
<feature type="compositionally biased region" description="Low complexity" evidence="3">
    <location>
        <begin position="440"/>
        <end position="453"/>
    </location>
</feature>
<dbReference type="AlphaFoldDB" id="K8FAD2"/>
<organism evidence="4 5">
    <name type="scientific">Bathycoccus prasinos</name>
    <dbReference type="NCBI Taxonomy" id="41875"/>
    <lineage>
        <taxon>Eukaryota</taxon>
        <taxon>Viridiplantae</taxon>
        <taxon>Chlorophyta</taxon>
        <taxon>Mamiellophyceae</taxon>
        <taxon>Mamiellales</taxon>
        <taxon>Bathycoccaceae</taxon>
        <taxon>Bathycoccus</taxon>
    </lineage>
</organism>
<dbReference type="EMBL" id="FO082268">
    <property type="protein sequence ID" value="CCO18573.1"/>
    <property type="molecule type" value="Genomic_DNA"/>
</dbReference>
<feature type="region of interest" description="Disordered" evidence="3">
    <location>
        <begin position="400"/>
        <end position="454"/>
    </location>
</feature>
<keyword evidence="1" id="KW-0677">Repeat</keyword>
<protein>
    <submittedName>
        <fullName evidence="4">Uncharacterized protein</fullName>
    </submittedName>
</protein>
<dbReference type="InterPro" id="IPR011990">
    <property type="entry name" value="TPR-like_helical_dom_sf"/>
</dbReference>
<feature type="compositionally biased region" description="Acidic residues" evidence="3">
    <location>
        <begin position="890"/>
        <end position="906"/>
    </location>
</feature>
<keyword evidence="5" id="KW-1185">Reference proteome</keyword>
<reference evidence="4 5" key="1">
    <citation type="submission" date="2011-10" db="EMBL/GenBank/DDBJ databases">
        <authorList>
            <person name="Genoscope - CEA"/>
        </authorList>
    </citation>
    <scope>NUCLEOTIDE SEQUENCE [LARGE SCALE GENOMIC DNA]</scope>
    <source>
        <strain evidence="4 5">RCC 1105</strain>
    </source>
</reference>
<sequence length="1110" mass="121946">MNAEVRNQLAREVLRATLSSSSLGEKASESSIKGGGDDVFAASAMIVASIKSGEYSRALKSVLCFAFQPLSLNNNNRGEEVLEEKEFALFLAGVCGLCLHQRANACGPPLHLEEEEEEEEEEEGFANAILQAFRDGTFRDGGNGGFALNDAQNADGLLHGDVDGVFGSSRASIGEMDEEEKDRRRAKRRKRRAFEKVLSRDGEDASGRIEHPECLALAVECLVNSKQMMKRLEFVERDETLDVSARPSPMGRCRRAAAEALDGEETTNSNEEFHVVRDWFAARCALAHQRVLFGRTVTLRKQCLGFFARALEGLSRASSLVGDNEKKKIEDAHYLYGTCLIEASLMEHEFGVDDSARYLLKRAKDALGVTIEKSGALGYRTIHQQDAKAQLVLRVTCKERASAESDDEDENDDDTDEDESIAAGSGGGNESDDTEVADGAKASNSSSSSSAMSRLRVELEGLSADGSQILPKPKLQNASDADDPSLNAPLSTIAQVVLLAECVAVRKKQADDGLRNWEMTPYLERVLTQAKSRPIVRASATVLMTRHEKTRARTRERALLSLEDVTRSVSEVPANAIKKMRQSKKVKRDLTTSLSKIGKERLRFAFSVWFPPIHALKKELGEALISIGMVGAALKLFEEIEHWDAYISCLELLGKKQQAADVVKTRLNEEPGNAKLWCALGDATGDETCYHKAWEVSEERDARSQRTLARLCAQRNDFAQAVVHWTRALTLNPLFPGAWFNCGYCRMKCEGREDDALAAFVRCAQIDPENGQAWNNVAALSMHKQKFQAARAALQEAVKHYRTSWHTWENLAIASAKTGRFVASARALMKVIELTDGARVHIPTISTLLDMCEEGRKLGPEKCEWMRDAEKWEREANKKKDATLLSLNASDDEGEASDDDEEEDWNDAACSKAAADIASFFSDFSVNDTEANTTTATATGTKFNVRDEEIDEKTGAPRIVVKIEELLEQILAKAASGNTNSGGGNNASGAPPRAMHDTAAIWHLVSRHAENCGDFASSVEAKLKVVRALDASGWRKDGNAFDAYVSAAMNWANALKKESSACTKKSVASARMLLKSAVKIAQNEGFDERATYAPLTKTFESVEEIEKSFD</sequence>
<evidence type="ECO:0000313" key="5">
    <source>
        <dbReference type="Proteomes" id="UP000198341"/>
    </source>
</evidence>
<dbReference type="SUPFAM" id="SSF48452">
    <property type="entry name" value="TPR-like"/>
    <property type="match status" value="2"/>
</dbReference>
<dbReference type="GeneID" id="19012873"/>
<name>K8FAD2_9CHLO</name>
<dbReference type="PANTHER" id="PTHR16193">
    <property type="entry name" value="TETRATRICOPEPTIDE REPEAT PROTEIN 27"/>
    <property type="match status" value="1"/>
</dbReference>
<dbReference type="InterPro" id="IPR019734">
    <property type="entry name" value="TPR_rpt"/>
</dbReference>
<evidence type="ECO:0000256" key="2">
    <source>
        <dbReference type="ARBA" id="ARBA00022803"/>
    </source>
</evidence>
<dbReference type="Gene3D" id="1.25.40.10">
    <property type="entry name" value="Tetratricopeptide repeat domain"/>
    <property type="match status" value="1"/>
</dbReference>
<dbReference type="OrthoDB" id="1936594at2759"/>